<evidence type="ECO:0000313" key="5">
    <source>
        <dbReference type="Proteomes" id="UP000886845"/>
    </source>
</evidence>
<dbReference type="InterPro" id="IPR003423">
    <property type="entry name" value="OMP_efflux"/>
</dbReference>
<evidence type="ECO:0000256" key="3">
    <source>
        <dbReference type="SAM" id="MobiDB-lite"/>
    </source>
</evidence>
<sequence>MKRVPLLPLLLLAGCAAVGPDYTPPEAPKAEAELFAGSGYEAESLANWWRDFQDPLLCDLIEEGLCNAPTVEAAVARLRAQRALRESTEAGFWPQFTASGSYTWGRAWGAGCHSWQDNLTARGDASWEIDIFGGVRRSVEQQAATEARLAYTLQETRVSLAAEIATAYVELRRYAAQVDIAEANLALQEKTAAVIRERAQAGMVPWYDVMATESQTATTRASIPQLRQNLTAAQLRLDWLTGQAPYATQARLRETLDEMSLPDLSPKVLPNDLLRRRADIRVAEENVHAQTAAVGVAEANLYPRFTLGGNIGLSSPDLSPWDAYTQSVNLGPSVSWNIFGFGSWRKRVESAKATLEATLADYEDAVLSAYQEAETAWDACRREAERTNDLRAAERFSGEALRIADQLYENGEITIDDVLTRQSSLLNAQEALVTHRATLFTNAITLYRALGGGWTDEPPPEEDAATDENGVDIPAEEPPAEEEPAAEA</sequence>
<dbReference type="Gene3D" id="2.20.200.10">
    <property type="entry name" value="Outer membrane efflux proteins (OEP)"/>
    <property type="match status" value="1"/>
</dbReference>
<accession>A0A9D1T3B0</accession>
<evidence type="ECO:0000313" key="4">
    <source>
        <dbReference type="EMBL" id="HIV09851.1"/>
    </source>
</evidence>
<comment type="caution">
    <text evidence="4">The sequence shown here is derived from an EMBL/GenBank/DDBJ whole genome shotgun (WGS) entry which is preliminary data.</text>
</comment>
<name>A0A9D1T3B0_9BACT</name>
<evidence type="ECO:0000256" key="2">
    <source>
        <dbReference type="RuleBase" id="RU362097"/>
    </source>
</evidence>
<reference evidence="4" key="1">
    <citation type="submission" date="2020-10" db="EMBL/GenBank/DDBJ databases">
        <authorList>
            <person name="Gilroy R."/>
        </authorList>
    </citation>
    <scope>NUCLEOTIDE SEQUENCE</scope>
    <source>
        <strain evidence="4">35461</strain>
    </source>
</reference>
<feature type="compositionally biased region" description="Acidic residues" evidence="3">
    <location>
        <begin position="458"/>
        <end position="488"/>
    </location>
</feature>
<dbReference type="SUPFAM" id="SSF56954">
    <property type="entry name" value="Outer membrane efflux proteins (OEP)"/>
    <property type="match status" value="1"/>
</dbReference>
<dbReference type="PANTHER" id="PTHR30203:SF25">
    <property type="entry name" value="OUTER MEMBRANE PROTEIN-RELATED"/>
    <property type="match status" value="1"/>
</dbReference>
<feature type="region of interest" description="Disordered" evidence="3">
    <location>
        <begin position="452"/>
        <end position="488"/>
    </location>
</feature>
<keyword evidence="2" id="KW-1134">Transmembrane beta strand</keyword>
<dbReference type="PANTHER" id="PTHR30203">
    <property type="entry name" value="OUTER MEMBRANE CATION EFFLUX PROTEIN"/>
    <property type="match status" value="1"/>
</dbReference>
<dbReference type="PROSITE" id="PS51257">
    <property type="entry name" value="PROKAR_LIPOPROTEIN"/>
    <property type="match status" value="1"/>
</dbReference>
<organism evidence="4 5">
    <name type="scientific">Candidatus Spyradenecus faecavium</name>
    <dbReference type="NCBI Taxonomy" id="2840947"/>
    <lineage>
        <taxon>Bacteria</taxon>
        <taxon>Pseudomonadati</taxon>
        <taxon>Lentisphaerota</taxon>
        <taxon>Lentisphaeria</taxon>
        <taxon>Lentisphaerales</taxon>
        <taxon>Lentisphaeraceae</taxon>
        <taxon>Lentisphaeraceae incertae sedis</taxon>
        <taxon>Candidatus Spyradenecus</taxon>
    </lineage>
</organism>
<comment type="subcellular location">
    <subcellularLocation>
        <location evidence="2">Cell membrane</location>
        <topology evidence="2">Lipid-anchor</topology>
    </subcellularLocation>
</comment>
<dbReference type="EMBL" id="DVOR01000226">
    <property type="protein sequence ID" value="HIV09851.1"/>
    <property type="molecule type" value="Genomic_DNA"/>
</dbReference>
<keyword evidence="2" id="KW-0812">Transmembrane</keyword>
<reference evidence="4" key="2">
    <citation type="journal article" date="2021" name="PeerJ">
        <title>Extensive microbial diversity within the chicken gut microbiome revealed by metagenomics and culture.</title>
        <authorList>
            <person name="Gilroy R."/>
            <person name="Ravi A."/>
            <person name="Getino M."/>
            <person name="Pursley I."/>
            <person name="Horton D.L."/>
            <person name="Alikhan N.F."/>
            <person name="Baker D."/>
            <person name="Gharbi K."/>
            <person name="Hall N."/>
            <person name="Watson M."/>
            <person name="Adriaenssens E.M."/>
            <person name="Foster-Nyarko E."/>
            <person name="Jarju S."/>
            <person name="Secka A."/>
            <person name="Antonio M."/>
            <person name="Oren A."/>
            <person name="Chaudhuri R.R."/>
            <person name="La Ragione R."/>
            <person name="Hildebrand F."/>
            <person name="Pallen M.J."/>
        </authorList>
    </citation>
    <scope>NUCLEOTIDE SEQUENCE</scope>
    <source>
        <strain evidence="4">35461</strain>
    </source>
</reference>
<dbReference type="GO" id="GO:0015562">
    <property type="term" value="F:efflux transmembrane transporter activity"/>
    <property type="evidence" value="ECO:0007669"/>
    <property type="project" value="InterPro"/>
</dbReference>
<keyword evidence="2" id="KW-0449">Lipoprotein</keyword>
<keyword evidence="2" id="KW-0564">Palmitate</keyword>
<evidence type="ECO:0000256" key="1">
    <source>
        <dbReference type="ARBA" id="ARBA00007613"/>
    </source>
</evidence>
<dbReference type="Proteomes" id="UP000886845">
    <property type="component" value="Unassembled WGS sequence"/>
</dbReference>
<gene>
    <name evidence="4" type="ORF">IAC79_07045</name>
</gene>
<dbReference type="NCBIfam" id="TIGR01845">
    <property type="entry name" value="outer_NodT"/>
    <property type="match status" value="1"/>
</dbReference>
<proteinExistence type="inferred from homology"/>
<dbReference type="AlphaFoldDB" id="A0A9D1T3B0"/>
<dbReference type="Gene3D" id="1.20.1600.10">
    <property type="entry name" value="Outer membrane efflux proteins (OEP)"/>
    <property type="match status" value="1"/>
</dbReference>
<dbReference type="InterPro" id="IPR010131">
    <property type="entry name" value="MdtP/NodT-like"/>
</dbReference>
<protein>
    <submittedName>
        <fullName evidence="4">Efflux transporter outer membrane subunit</fullName>
    </submittedName>
</protein>
<dbReference type="Pfam" id="PF02321">
    <property type="entry name" value="OEP"/>
    <property type="match status" value="2"/>
</dbReference>
<comment type="similarity">
    <text evidence="1 2">Belongs to the outer membrane factor (OMF) (TC 1.B.17) family.</text>
</comment>
<keyword evidence="2" id="KW-0472">Membrane</keyword>
<dbReference type="GO" id="GO:0005886">
    <property type="term" value="C:plasma membrane"/>
    <property type="evidence" value="ECO:0007669"/>
    <property type="project" value="UniProtKB-SubCell"/>
</dbReference>